<organism evidence="1">
    <name type="scientific">Anguilla anguilla</name>
    <name type="common">European freshwater eel</name>
    <name type="synonym">Muraena anguilla</name>
    <dbReference type="NCBI Taxonomy" id="7936"/>
    <lineage>
        <taxon>Eukaryota</taxon>
        <taxon>Metazoa</taxon>
        <taxon>Chordata</taxon>
        <taxon>Craniata</taxon>
        <taxon>Vertebrata</taxon>
        <taxon>Euteleostomi</taxon>
        <taxon>Actinopterygii</taxon>
        <taxon>Neopterygii</taxon>
        <taxon>Teleostei</taxon>
        <taxon>Anguilliformes</taxon>
        <taxon>Anguillidae</taxon>
        <taxon>Anguilla</taxon>
    </lineage>
</organism>
<dbReference type="AlphaFoldDB" id="A0A0E9RNB4"/>
<sequence length="37" mass="4254">MNCCFLYPLHASPSDTFIFNTSFVIKRCLLLSSKWGI</sequence>
<dbReference type="EMBL" id="GBXM01078667">
    <property type="protein sequence ID" value="JAH29910.1"/>
    <property type="molecule type" value="Transcribed_RNA"/>
</dbReference>
<evidence type="ECO:0000313" key="1">
    <source>
        <dbReference type="EMBL" id="JAH29910.1"/>
    </source>
</evidence>
<reference evidence="1" key="1">
    <citation type="submission" date="2014-11" db="EMBL/GenBank/DDBJ databases">
        <authorList>
            <person name="Amaro Gonzalez C."/>
        </authorList>
    </citation>
    <scope>NUCLEOTIDE SEQUENCE</scope>
</reference>
<accession>A0A0E9RNB4</accession>
<reference evidence="1" key="2">
    <citation type="journal article" date="2015" name="Fish Shellfish Immunol.">
        <title>Early steps in the European eel (Anguilla anguilla)-Vibrio vulnificus interaction in the gills: Role of the RtxA13 toxin.</title>
        <authorList>
            <person name="Callol A."/>
            <person name="Pajuelo D."/>
            <person name="Ebbesson L."/>
            <person name="Teles M."/>
            <person name="MacKenzie S."/>
            <person name="Amaro C."/>
        </authorList>
    </citation>
    <scope>NUCLEOTIDE SEQUENCE</scope>
</reference>
<name>A0A0E9RNB4_ANGAN</name>
<protein>
    <submittedName>
        <fullName evidence="1">Uncharacterized protein</fullName>
    </submittedName>
</protein>
<proteinExistence type="predicted"/>